<dbReference type="AlphaFoldDB" id="A0A8S9QKH4"/>
<dbReference type="EMBL" id="QGKX02000996">
    <property type="protein sequence ID" value="KAF3552883.1"/>
    <property type="molecule type" value="Genomic_DNA"/>
</dbReference>
<accession>A0A8S9QKH4</accession>
<evidence type="ECO:0000313" key="1">
    <source>
        <dbReference type="EMBL" id="KAF3552883.1"/>
    </source>
</evidence>
<protein>
    <submittedName>
        <fullName evidence="1">Uncharacterized protein</fullName>
    </submittedName>
</protein>
<name>A0A8S9QKH4_BRACR</name>
<organism evidence="1 2">
    <name type="scientific">Brassica cretica</name>
    <name type="common">Mustard</name>
    <dbReference type="NCBI Taxonomy" id="69181"/>
    <lineage>
        <taxon>Eukaryota</taxon>
        <taxon>Viridiplantae</taxon>
        <taxon>Streptophyta</taxon>
        <taxon>Embryophyta</taxon>
        <taxon>Tracheophyta</taxon>
        <taxon>Spermatophyta</taxon>
        <taxon>Magnoliopsida</taxon>
        <taxon>eudicotyledons</taxon>
        <taxon>Gunneridae</taxon>
        <taxon>Pentapetalae</taxon>
        <taxon>rosids</taxon>
        <taxon>malvids</taxon>
        <taxon>Brassicales</taxon>
        <taxon>Brassicaceae</taxon>
        <taxon>Brassiceae</taxon>
        <taxon>Brassica</taxon>
    </lineage>
</organism>
<proteinExistence type="predicted"/>
<gene>
    <name evidence="1" type="ORF">F2Q69_00011769</name>
</gene>
<dbReference type="Proteomes" id="UP000712600">
    <property type="component" value="Unassembled WGS sequence"/>
</dbReference>
<reference evidence="1" key="1">
    <citation type="submission" date="2019-12" db="EMBL/GenBank/DDBJ databases">
        <title>Genome sequencing and annotation of Brassica cretica.</title>
        <authorList>
            <person name="Studholme D.J."/>
            <person name="Sarris P."/>
        </authorList>
    </citation>
    <scope>NUCLEOTIDE SEQUENCE</scope>
    <source>
        <strain evidence="1">PFS-109/04</strain>
        <tissue evidence="1">Leaf</tissue>
    </source>
</reference>
<sequence>MYSAATMADAYAHTERLIVESIVAPLGMVNADKDLQNSAGLATCSMTFIVEIREHLKLE</sequence>
<evidence type="ECO:0000313" key="2">
    <source>
        <dbReference type="Proteomes" id="UP000712600"/>
    </source>
</evidence>
<comment type="caution">
    <text evidence="1">The sequence shown here is derived from an EMBL/GenBank/DDBJ whole genome shotgun (WGS) entry which is preliminary data.</text>
</comment>